<dbReference type="InParanoid" id="H2SJI0"/>
<evidence type="ECO:0000256" key="2">
    <source>
        <dbReference type="SAM" id="Coils"/>
    </source>
</evidence>
<dbReference type="GO" id="GO:0046332">
    <property type="term" value="F:SMAD binding"/>
    <property type="evidence" value="ECO:0007669"/>
    <property type="project" value="InterPro"/>
</dbReference>
<sequence>MASTQTSLKTPFKDLTSFKGNMKRLYRERLEDAPIKKRVIAEINLKRRGLDSSPKTPKVKREQVEDLCHSSDMDLVGRTELDILGAGKALDLSPGLKHTLAQFTLSSQSSLGGPAAFSARTGHEHSQAGMPPLPSPPVLGGGPLLVPSDSSTELTHSLLEGESISCFVVGGEKRLCLPQVLNSVLRDFSLQQINTVCDELYVYCSRCNAEQLHILKVLGILPFNAPSCGLITLTDAQRLCNALLRPGAALPADPSCKLSKQGLLKESEASFQVEHQCLGKCQGLFVPQFYTQPEAPCIQCVECQLLFSPQKFVMHSHKSPDKRTCHWGFDSAKWPCYLQLARKYQGTPEEKKLKQLLDEVKEKFHYKLKRSLERKVVEEEESQVKKSSAELFSPGSKQSEPDPVRKVKAPPPSLVFNRLFSDIKEEPGHPTLVHPSYYLYTYDKMVAPNVSLRREPEMSPEMFGALLKHHYGNRMLCHDELPMDLHASPPVSTGAEEAKSQRADAALATERECQTQAVSMETRSPSSKKTTHNPAYTPTPPPPPPPALLSPVAEVAAKDTDIATSSSAVVVGGLEDDKDRIVVEIMQMYSRQQEKLNSTLHKQLQLEMELEALRGGEAARLRELSAEQRELRCELEAVHSEQSRQLSQARQEQLDLETRLEQLRQQACACEPGAQRQQEARYAEQVHMKVALLSTANAIYSALIGLHYSSKSSGETVVLTSQIFAWYKRTSEPLVRIFGWPWAALGSYLLLKLQFLLASSPWQQSLSACQLAKGVCIIRSMLV</sequence>
<reference evidence="5 6" key="1">
    <citation type="journal article" date="2011" name="Genome Biol. Evol.">
        <title>Integration of the genetic map and genome assembly of fugu facilitates insights into distinct features of genome evolution in teleosts and mammals.</title>
        <authorList>
            <person name="Kai W."/>
            <person name="Kikuchi K."/>
            <person name="Tohari S."/>
            <person name="Chew A.K."/>
            <person name="Tay A."/>
            <person name="Fujiwara A."/>
            <person name="Hosoya S."/>
            <person name="Suetake H."/>
            <person name="Naruse K."/>
            <person name="Brenner S."/>
            <person name="Suzuki Y."/>
            <person name="Venkatesh B."/>
        </authorList>
    </citation>
    <scope>NUCLEOTIDE SEQUENCE [LARGE SCALE GENOMIC DNA]</scope>
</reference>
<dbReference type="Pfam" id="PF02437">
    <property type="entry name" value="Ski_Sno_DHD"/>
    <property type="match status" value="1"/>
</dbReference>
<gene>
    <name evidence="5" type="primary">skila</name>
</gene>
<dbReference type="InterPro" id="IPR037000">
    <property type="entry name" value="Ski_DNA-bd_sf"/>
</dbReference>
<accession>H2SJI0</accession>
<dbReference type="FunFam" id="3.10.260.20:FF:000002">
    <property type="entry name" value="SKI-like oncogene a"/>
    <property type="match status" value="1"/>
</dbReference>
<dbReference type="InterPro" id="IPR003380">
    <property type="entry name" value="SKI/SNO/DAC"/>
</dbReference>
<keyword evidence="2" id="KW-0175">Coiled coil</keyword>
<dbReference type="GO" id="GO:0000122">
    <property type="term" value="P:negative regulation of transcription by RNA polymerase II"/>
    <property type="evidence" value="ECO:0007669"/>
    <property type="project" value="TreeGrafter"/>
</dbReference>
<comment type="similarity">
    <text evidence="1">Belongs to the SKI family.</text>
</comment>
<dbReference type="FunFam" id="3.10.390.10:FF:000002">
    <property type="entry name" value="Putative ski oncogene"/>
    <property type="match status" value="1"/>
</dbReference>
<feature type="region of interest" description="Disordered" evidence="3">
    <location>
        <begin position="387"/>
        <end position="408"/>
    </location>
</feature>
<proteinExistence type="inferred from homology"/>
<feature type="coiled-coil region" evidence="2">
    <location>
        <begin position="621"/>
        <end position="666"/>
    </location>
</feature>
<dbReference type="GO" id="GO:0000981">
    <property type="term" value="F:DNA-binding transcription factor activity, RNA polymerase II-specific"/>
    <property type="evidence" value="ECO:0007669"/>
    <property type="project" value="TreeGrafter"/>
</dbReference>
<dbReference type="InterPro" id="IPR010919">
    <property type="entry name" value="SAND-like_dom_sf"/>
</dbReference>
<dbReference type="CDD" id="cd21084">
    <property type="entry name" value="DHD_Sno"/>
    <property type="match status" value="1"/>
</dbReference>
<dbReference type="Ensembl" id="ENSTRUT00000012624.3">
    <property type="protein sequence ID" value="ENSTRUP00000012563.2"/>
    <property type="gene ID" value="ENSTRUG00000005233.3"/>
</dbReference>
<keyword evidence="6" id="KW-1185">Reference proteome</keyword>
<evidence type="ECO:0000259" key="4">
    <source>
        <dbReference type="SMART" id="SM01046"/>
    </source>
</evidence>
<dbReference type="PANTHER" id="PTHR10005:SF3">
    <property type="entry name" value="SKI-LIKE PROTEIN"/>
    <property type="match status" value="1"/>
</dbReference>
<protein>
    <submittedName>
        <fullName evidence="5">SKI-like proto-oncogene a</fullName>
    </submittedName>
</protein>
<evidence type="ECO:0000313" key="6">
    <source>
        <dbReference type="Proteomes" id="UP000005226"/>
    </source>
</evidence>
<dbReference type="InterPro" id="IPR009061">
    <property type="entry name" value="DNA-bd_dom_put_sf"/>
</dbReference>
<dbReference type="Pfam" id="PF08782">
    <property type="entry name" value="c-SKI_SMAD_bind"/>
    <property type="match status" value="1"/>
</dbReference>
<name>H2SJI0_TAKRU</name>
<dbReference type="Gene3D" id="3.10.260.20">
    <property type="entry name" value="Ski"/>
    <property type="match status" value="1"/>
</dbReference>
<dbReference type="InterPro" id="IPR023216">
    <property type="entry name" value="Tscrpt_reg_SKI_SnoN"/>
</dbReference>
<dbReference type="GO" id="GO:0005737">
    <property type="term" value="C:cytoplasm"/>
    <property type="evidence" value="ECO:0007669"/>
    <property type="project" value="TreeGrafter"/>
</dbReference>
<evidence type="ECO:0000256" key="1">
    <source>
        <dbReference type="ARBA" id="ARBA00009513"/>
    </source>
</evidence>
<dbReference type="GO" id="GO:0000978">
    <property type="term" value="F:RNA polymerase II cis-regulatory region sequence-specific DNA binding"/>
    <property type="evidence" value="ECO:0007669"/>
    <property type="project" value="TreeGrafter"/>
</dbReference>
<dbReference type="GO" id="GO:0005667">
    <property type="term" value="C:transcription regulator complex"/>
    <property type="evidence" value="ECO:0007669"/>
    <property type="project" value="TreeGrafter"/>
</dbReference>
<feature type="compositionally biased region" description="Polar residues" evidence="3">
    <location>
        <begin position="514"/>
        <end position="528"/>
    </location>
</feature>
<dbReference type="Proteomes" id="UP000005226">
    <property type="component" value="Chromosome 22"/>
</dbReference>
<dbReference type="GO" id="GO:0005634">
    <property type="term" value="C:nucleus"/>
    <property type="evidence" value="ECO:0007669"/>
    <property type="project" value="TreeGrafter"/>
</dbReference>
<feature type="domain" description="c-SKI SMAD4-binding" evidence="4">
    <location>
        <begin position="270"/>
        <end position="365"/>
    </location>
</feature>
<dbReference type="InterPro" id="IPR014890">
    <property type="entry name" value="c-SKI_SMAD4-bd_dom"/>
</dbReference>
<dbReference type="GO" id="GO:0030514">
    <property type="term" value="P:negative regulation of BMP signaling pathway"/>
    <property type="evidence" value="ECO:0007669"/>
    <property type="project" value="TreeGrafter"/>
</dbReference>
<dbReference type="STRING" id="31033.ENSTRUP00000012563"/>
<feature type="compositionally biased region" description="Pro residues" evidence="3">
    <location>
        <begin position="537"/>
        <end position="547"/>
    </location>
</feature>
<dbReference type="GO" id="GO:0030512">
    <property type="term" value="P:negative regulation of transforming growth factor beta receptor signaling pathway"/>
    <property type="evidence" value="ECO:0007669"/>
    <property type="project" value="TreeGrafter"/>
</dbReference>
<dbReference type="AlphaFoldDB" id="H2SJI0"/>
<dbReference type="GeneTree" id="ENSGT00940000158435"/>
<reference evidence="5" key="3">
    <citation type="submission" date="2025-09" db="UniProtKB">
        <authorList>
            <consortium name="Ensembl"/>
        </authorList>
    </citation>
    <scope>IDENTIFICATION</scope>
</reference>
<dbReference type="PANTHER" id="PTHR10005">
    <property type="entry name" value="SKI ONCOGENE-RELATED"/>
    <property type="match status" value="1"/>
</dbReference>
<dbReference type="SUPFAM" id="SSF46955">
    <property type="entry name" value="Putative DNA-binding domain"/>
    <property type="match status" value="1"/>
</dbReference>
<organism evidence="5 6">
    <name type="scientific">Takifugu rubripes</name>
    <name type="common">Japanese pufferfish</name>
    <name type="synonym">Fugu rubripes</name>
    <dbReference type="NCBI Taxonomy" id="31033"/>
    <lineage>
        <taxon>Eukaryota</taxon>
        <taxon>Metazoa</taxon>
        <taxon>Chordata</taxon>
        <taxon>Craniata</taxon>
        <taxon>Vertebrata</taxon>
        <taxon>Euteleostomi</taxon>
        <taxon>Actinopterygii</taxon>
        <taxon>Neopterygii</taxon>
        <taxon>Teleostei</taxon>
        <taxon>Neoteleostei</taxon>
        <taxon>Acanthomorphata</taxon>
        <taxon>Eupercaria</taxon>
        <taxon>Tetraodontiformes</taxon>
        <taxon>Tetradontoidea</taxon>
        <taxon>Tetraodontidae</taxon>
        <taxon>Takifugu</taxon>
    </lineage>
</organism>
<dbReference type="Gene3D" id="3.10.390.10">
    <property type="entry name" value="SAND domain-like"/>
    <property type="match status" value="1"/>
</dbReference>
<reference evidence="5" key="2">
    <citation type="submission" date="2025-08" db="UniProtKB">
        <authorList>
            <consortium name="Ensembl"/>
        </authorList>
    </citation>
    <scope>IDENTIFICATION</scope>
</reference>
<evidence type="ECO:0000313" key="5">
    <source>
        <dbReference type="Ensembl" id="ENSTRUP00000012563.2"/>
    </source>
</evidence>
<feature type="region of interest" description="Disordered" evidence="3">
    <location>
        <begin position="511"/>
        <end position="547"/>
    </location>
</feature>
<evidence type="ECO:0000256" key="3">
    <source>
        <dbReference type="SAM" id="MobiDB-lite"/>
    </source>
</evidence>
<dbReference type="SMART" id="SM01046">
    <property type="entry name" value="c-SKI_SMAD_bind"/>
    <property type="match status" value="1"/>
</dbReference>
<dbReference type="SUPFAM" id="SSF63763">
    <property type="entry name" value="SAND domain-like"/>
    <property type="match status" value="1"/>
</dbReference>